<evidence type="ECO:0000256" key="2">
    <source>
        <dbReference type="ARBA" id="ARBA00022649"/>
    </source>
</evidence>
<dbReference type="SUPFAM" id="SSF88723">
    <property type="entry name" value="PIN domain-like"/>
    <property type="match status" value="1"/>
</dbReference>
<keyword evidence="3" id="KW-0540">Nuclease</keyword>
<evidence type="ECO:0000256" key="4">
    <source>
        <dbReference type="ARBA" id="ARBA00022723"/>
    </source>
</evidence>
<dbReference type="AlphaFoldDB" id="A0A6L8KC28"/>
<evidence type="ECO:0000259" key="8">
    <source>
        <dbReference type="Pfam" id="PF01850"/>
    </source>
</evidence>
<gene>
    <name evidence="9" type="ORF">GTP46_12220</name>
</gene>
<keyword evidence="4" id="KW-0479">Metal-binding</keyword>
<dbReference type="GO" id="GO:0016787">
    <property type="term" value="F:hydrolase activity"/>
    <property type="evidence" value="ECO:0007669"/>
    <property type="project" value="UniProtKB-KW"/>
</dbReference>
<dbReference type="RefSeq" id="WP_161006885.1">
    <property type="nucleotide sequence ID" value="NZ_WWCN01000006.1"/>
</dbReference>
<evidence type="ECO:0000313" key="9">
    <source>
        <dbReference type="EMBL" id="MYM23412.1"/>
    </source>
</evidence>
<evidence type="ECO:0000256" key="3">
    <source>
        <dbReference type="ARBA" id="ARBA00022722"/>
    </source>
</evidence>
<organism evidence="9 10">
    <name type="scientific">Duganella flavida</name>
    <dbReference type="NCBI Taxonomy" id="2692175"/>
    <lineage>
        <taxon>Bacteria</taxon>
        <taxon>Pseudomonadati</taxon>
        <taxon>Pseudomonadota</taxon>
        <taxon>Betaproteobacteria</taxon>
        <taxon>Burkholderiales</taxon>
        <taxon>Oxalobacteraceae</taxon>
        <taxon>Telluria group</taxon>
        <taxon>Duganella</taxon>
    </lineage>
</organism>
<comment type="cofactor">
    <cofactor evidence="1">
        <name>Mg(2+)</name>
        <dbReference type="ChEBI" id="CHEBI:18420"/>
    </cofactor>
</comment>
<feature type="domain" description="PIN" evidence="8">
    <location>
        <begin position="4"/>
        <end position="116"/>
    </location>
</feature>
<name>A0A6L8KC28_9BURK</name>
<proteinExistence type="inferred from homology"/>
<accession>A0A6L8KC28</accession>
<dbReference type="Proteomes" id="UP000479335">
    <property type="component" value="Unassembled WGS sequence"/>
</dbReference>
<protein>
    <submittedName>
        <fullName evidence="9">PIN domain-containing protein</fullName>
    </submittedName>
</protein>
<dbReference type="GO" id="GO:0046872">
    <property type="term" value="F:metal ion binding"/>
    <property type="evidence" value="ECO:0007669"/>
    <property type="project" value="UniProtKB-KW"/>
</dbReference>
<dbReference type="InterPro" id="IPR050556">
    <property type="entry name" value="Type_II_TA_system_RNase"/>
</dbReference>
<sequence length="146" mass="15956">MAIVLFDSNILMDNFNGHTAAALEIFAYDDAIISSIVWMEVACIMDDFQRTAFDTLLDAAEIRIVHPNDSIMRLAATIRGNSLADHHAGIGRKLDLPDCIIRATAEVEGRIIVTRNPADFGGARPNVRVPYEIIDGAAVNIKPPLL</sequence>
<keyword evidence="10" id="KW-1185">Reference proteome</keyword>
<evidence type="ECO:0000256" key="1">
    <source>
        <dbReference type="ARBA" id="ARBA00001946"/>
    </source>
</evidence>
<dbReference type="EMBL" id="WWCN01000006">
    <property type="protein sequence ID" value="MYM23412.1"/>
    <property type="molecule type" value="Genomic_DNA"/>
</dbReference>
<evidence type="ECO:0000256" key="6">
    <source>
        <dbReference type="ARBA" id="ARBA00022842"/>
    </source>
</evidence>
<dbReference type="InterPro" id="IPR002716">
    <property type="entry name" value="PIN_dom"/>
</dbReference>
<keyword evidence="6" id="KW-0460">Magnesium</keyword>
<evidence type="ECO:0000256" key="5">
    <source>
        <dbReference type="ARBA" id="ARBA00022801"/>
    </source>
</evidence>
<dbReference type="PANTHER" id="PTHR33653">
    <property type="entry name" value="RIBONUCLEASE VAPC2"/>
    <property type="match status" value="1"/>
</dbReference>
<dbReference type="GO" id="GO:0004518">
    <property type="term" value="F:nuclease activity"/>
    <property type="evidence" value="ECO:0007669"/>
    <property type="project" value="UniProtKB-KW"/>
</dbReference>
<dbReference type="Pfam" id="PF01850">
    <property type="entry name" value="PIN"/>
    <property type="match status" value="1"/>
</dbReference>
<comment type="similarity">
    <text evidence="7">Belongs to the PINc/VapC protein family.</text>
</comment>
<evidence type="ECO:0000313" key="10">
    <source>
        <dbReference type="Proteomes" id="UP000479335"/>
    </source>
</evidence>
<dbReference type="PANTHER" id="PTHR33653:SF1">
    <property type="entry name" value="RIBONUCLEASE VAPC2"/>
    <property type="match status" value="1"/>
</dbReference>
<keyword evidence="5" id="KW-0378">Hydrolase</keyword>
<comment type="caution">
    <text evidence="9">The sequence shown here is derived from an EMBL/GenBank/DDBJ whole genome shotgun (WGS) entry which is preliminary data.</text>
</comment>
<dbReference type="InterPro" id="IPR029060">
    <property type="entry name" value="PIN-like_dom_sf"/>
</dbReference>
<evidence type="ECO:0000256" key="7">
    <source>
        <dbReference type="ARBA" id="ARBA00038093"/>
    </source>
</evidence>
<reference evidence="9 10" key="1">
    <citation type="submission" date="2019-12" db="EMBL/GenBank/DDBJ databases">
        <title>Novel species isolated from a subtropical stream in China.</title>
        <authorList>
            <person name="Lu H."/>
        </authorList>
    </citation>
    <scope>NUCLEOTIDE SEQUENCE [LARGE SCALE GENOMIC DNA]</scope>
    <source>
        <strain evidence="9 10">FT135W</strain>
    </source>
</reference>
<dbReference type="Gene3D" id="3.40.50.1010">
    <property type="entry name" value="5'-nuclease"/>
    <property type="match status" value="1"/>
</dbReference>
<keyword evidence="2" id="KW-1277">Toxin-antitoxin system</keyword>